<evidence type="ECO:0000313" key="2">
    <source>
        <dbReference type="EMBL" id="KAJ1186865.1"/>
    </source>
</evidence>
<dbReference type="EMBL" id="JANPWB010000005">
    <property type="protein sequence ID" value="KAJ1186865.1"/>
    <property type="molecule type" value="Genomic_DNA"/>
</dbReference>
<name>A0AAV7UD46_PLEWA</name>
<reference evidence="2" key="1">
    <citation type="journal article" date="2022" name="bioRxiv">
        <title>Sequencing and chromosome-scale assembly of the giantPleurodeles waltlgenome.</title>
        <authorList>
            <person name="Brown T."/>
            <person name="Elewa A."/>
            <person name="Iarovenko S."/>
            <person name="Subramanian E."/>
            <person name="Araus A.J."/>
            <person name="Petzold A."/>
            <person name="Susuki M."/>
            <person name="Suzuki K.-i.T."/>
            <person name="Hayashi T."/>
            <person name="Toyoda A."/>
            <person name="Oliveira C."/>
            <person name="Osipova E."/>
            <person name="Leigh N.D."/>
            <person name="Simon A."/>
            <person name="Yun M.H."/>
        </authorList>
    </citation>
    <scope>NUCLEOTIDE SEQUENCE</scope>
    <source>
        <strain evidence="2">20211129_DDA</strain>
        <tissue evidence="2">Liver</tissue>
    </source>
</reference>
<organism evidence="2 3">
    <name type="scientific">Pleurodeles waltl</name>
    <name type="common">Iberian ribbed newt</name>
    <dbReference type="NCBI Taxonomy" id="8319"/>
    <lineage>
        <taxon>Eukaryota</taxon>
        <taxon>Metazoa</taxon>
        <taxon>Chordata</taxon>
        <taxon>Craniata</taxon>
        <taxon>Vertebrata</taxon>
        <taxon>Euteleostomi</taxon>
        <taxon>Amphibia</taxon>
        <taxon>Batrachia</taxon>
        <taxon>Caudata</taxon>
        <taxon>Salamandroidea</taxon>
        <taxon>Salamandridae</taxon>
        <taxon>Pleurodelinae</taxon>
        <taxon>Pleurodeles</taxon>
    </lineage>
</organism>
<accession>A0AAV7UD46</accession>
<gene>
    <name evidence="2" type="ORF">NDU88_003645</name>
</gene>
<protein>
    <submittedName>
        <fullName evidence="2">Uncharacterized protein</fullName>
    </submittedName>
</protein>
<comment type="caution">
    <text evidence="2">The sequence shown here is derived from an EMBL/GenBank/DDBJ whole genome shotgun (WGS) entry which is preliminary data.</text>
</comment>
<dbReference type="AlphaFoldDB" id="A0AAV7UD46"/>
<evidence type="ECO:0000256" key="1">
    <source>
        <dbReference type="SAM" id="MobiDB-lite"/>
    </source>
</evidence>
<proteinExistence type="predicted"/>
<evidence type="ECO:0000313" key="3">
    <source>
        <dbReference type="Proteomes" id="UP001066276"/>
    </source>
</evidence>
<feature type="region of interest" description="Disordered" evidence="1">
    <location>
        <begin position="45"/>
        <end position="126"/>
    </location>
</feature>
<sequence length="126" mass="13329">MRRRGWRGCPGASEGHQRHLRRPRAAGPARLEFCLSWAPGGYGPSRTWAPAQSLQDPPDPVGDNPGAGSRALRAHAGVTQAHSRPTELGSGRAGAHLPGGGSVLYAVPTSEARSLRQGPSRRLRLS</sequence>
<feature type="region of interest" description="Disordered" evidence="1">
    <location>
        <begin position="1"/>
        <end position="25"/>
    </location>
</feature>
<keyword evidence="3" id="KW-1185">Reference proteome</keyword>
<dbReference type="Proteomes" id="UP001066276">
    <property type="component" value="Chromosome 3_1"/>
</dbReference>